<gene>
    <name evidence="2" type="ORF">SAMN04488570_0208</name>
</gene>
<evidence type="ECO:0000256" key="1">
    <source>
        <dbReference type="SAM" id="Phobius"/>
    </source>
</evidence>
<keyword evidence="1" id="KW-1133">Transmembrane helix</keyword>
<feature type="transmembrane region" description="Helical" evidence="1">
    <location>
        <begin position="184"/>
        <end position="207"/>
    </location>
</feature>
<feature type="transmembrane region" description="Helical" evidence="1">
    <location>
        <begin position="233"/>
        <end position="256"/>
    </location>
</feature>
<accession>A0A1H1LGS7</accession>
<proteinExistence type="predicted"/>
<feature type="transmembrane region" description="Helical" evidence="1">
    <location>
        <begin position="158"/>
        <end position="177"/>
    </location>
</feature>
<sequence>MSQTLDLSRTIRTPFSRLVKVELRKSYDTRAGFWLLAVTAGLTIVVMVLAMVTFAVQDLPLDFGVLMATTTYTTGLLLPVLGIMLVTGEWGQRTAMVTFALEPARSRVVLAKLVAGLVLALVVAVIAVVTAVLSNLVFGVLSGSDISWDLGDTSLQGFVVLQGVSMVTGFAIAALLLNTAAAIVVYFAYSFVVPILFAVAAGLIGWFEDLRPWIDFANAQAPLFDWSISGVEWAHLLVSGLLWLGLPLGLGLVRILRAEVK</sequence>
<evidence type="ECO:0000313" key="2">
    <source>
        <dbReference type="EMBL" id="SDR73627.1"/>
    </source>
</evidence>
<dbReference type="OrthoDB" id="3822725at2"/>
<evidence type="ECO:0000313" key="3">
    <source>
        <dbReference type="Proteomes" id="UP000198859"/>
    </source>
</evidence>
<feature type="transmembrane region" description="Helical" evidence="1">
    <location>
        <begin position="109"/>
        <end position="138"/>
    </location>
</feature>
<evidence type="ECO:0008006" key="4">
    <source>
        <dbReference type="Google" id="ProtNLM"/>
    </source>
</evidence>
<protein>
    <recommendedName>
        <fullName evidence="4">ABC-2 family transporter protein</fullName>
    </recommendedName>
</protein>
<organism evidence="2 3">
    <name type="scientific">Nocardioides scoriae</name>
    <dbReference type="NCBI Taxonomy" id="642780"/>
    <lineage>
        <taxon>Bacteria</taxon>
        <taxon>Bacillati</taxon>
        <taxon>Actinomycetota</taxon>
        <taxon>Actinomycetes</taxon>
        <taxon>Propionibacteriales</taxon>
        <taxon>Nocardioidaceae</taxon>
        <taxon>Nocardioides</taxon>
    </lineage>
</organism>
<reference evidence="3" key="1">
    <citation type="submission" date="2016-10" db="EMBL/GenBank/DDBJ databases">
        <authorList>
            <person name="Varghese N."/>
            <person name="Submissions S."/>
        </authorList>
    </citation>
    <scope>NUCLEOTIDE SEQUENCE [LARGE SCALE GENOMIC DNA]</scope>
    <source>
        <strain evidence="3">DSM 22127</strain>
    </source>
</reference>
<dbReference type="Proteomes" id="UP000198859">
    <property type="component" value="Chromosome I"/>
</dbReference>
<name>A0A1H1LGS7_9ACTN</name>
<dbReference type="AlphaFoldDB" id="A0A1H1LGS7"/>
<keyword evidence="3" id="KW-1185">Reference proteome</keyword>
<dbReference type="EMBL" id="LT629757">
    <property type="protein sequence ID" value="SDR73627.1"/>
    <property type="molecule type" value="Genomic_DNA"/>
</dbReference>
<feature type="transmembrane region" description="Helical" evidence="1">
    <location>
        <begin position="33"/>
        <end position="57"/>
    </location>
</feature>
<feature type="transmembrane region" description="Helical" evidence="1">
    <location>
        <begin position="63"/>
        <end position="88"/>
    </location>
</feature>
<dbReference type="STRING" id="642780.SAMN04488570_0208"/>
<keyword evidence="1" id="KW-0812">Transmembrane</keyword>
<keyword evidence="1" id="KW-0472">Membrane</keyword>
<dbReference type="RefSeq" id="WP_091725213.1">
    <property type="nucleotide sequence ID" value="NZ_LT629757.1"/>
</dbReference>